<dbReference type="CDD" id="cd05471">
    <property type="entry name" value="pepsin_like"/>
    <property type="match status" value="1"/>
</dbReference>
<proteinExistence type="inferred from homology"/>
<feature type="disulfide bond" evidence="2">
    <location>
        <begin position="299"/>
        <end position="333"/>
    </location>
</feature>
<dbReference type="KEGG" id="sla:SERLADRAFT_410409"/>
<dbReference type="InterPro" id="IPR021109">
    <property type="entry name" value="Peptidase_aspartic_dom_sf"/>
</dbReference>
<dbReference type="Proteomes" id="UP000008064">
    <property type="component" value="Unassembled WGS sequence"/>
</dbReference>
<dbReference type="OrthoDB" id="15189at2759"/>
<gene>
    <name evidence="5" type="ORF">SERLADRAFT_410409</name>
</gene>
<sequence>MLLAAIVTFSTLLILALALPQLDGVPVSLRKRSSLYDSEGSIDLDAVPLSSLSFEPLFTTKNFRKIRQGYAAYEENTGVVPLIDYHNVWYGNISVGSPASVCAVDFDSAGNFFLVAGSGSTCDGHNEYNPNLSSKSTRLGDAFTSQLFGENYTISGEKYSDTVTIAGYTAKTQNISVVEKYSGAFCQNDHTPHNFIGLAFKARPGVSVQSDTPIIETLVTEVNHELYKGQFTYTSVVSDGFWQVNVDGLNVGGKRIINGVVGLIDTATTVILANTSNVSQFYNAINGTDVGGGLYTLPCRSMPTVSVTLGGTTFALSKDTFDLGPYDSSGETCVGVISAHDDVGDVWVLGDTFLRNVYTVFDVGNARVGYAKLA</sequence>
<dbReference type="GO" id="GO:0006508">
    <property type="term" value="P:proteolysis"/>
    <property type="evidence" value="ECO:0007669"/>
    <property type="project" value="InterPro"/>
</dbReference>
<reference evidence="5" key="1">
    <citation type="submission" date="2011-04" db="EMBL/GenBank/DDBJ databases">
        <title>Evolution of plant cell wall degrading machinery underlies the functional diversity of forest fungi.</title>
        <authorList>
            <consortium name="US DOE Joint Genome Institute (JGI-PGF)"/>
            <person name="Eastwood D.C."/>
            <person name="Floudas D."/>
            <person name="Binder M."/>
            <person name="Majcherczyk A."/>
            <person name="Schneider P."/>
            <person name="Aerts A."/>
            <person name="Asiegbu F.O."/>
            <person name="Baker S.E."/>
            <person name="Barry K."/>
            <person name="Bendiksby M."/>
            <person name="Blumentritt M."/>
            <person name="Coutinho P.M."/>
            <person name="Cullen D."/>
            <person name="Cullen D."/>
            <person name="Gathman A."/>
            <person name="Goodell B."/>
            <person name="Henrissat B."/>
            <person name="Ihrmark K."/>
            <person name="Kauserud H."/>
            <person name="Kohler A."/>
            <person name="LaButti K."/>
            <person name="Lapidus A."/>
            <person name="Lavin J.L."/>
            <person name="Lee Y.-H."/>
            <person name="Lindquist E."/>
            <person name="Lilly W."/>
            <person name="Lucas S."/>
            <person name="Morin E."/>
            <person name="Murat C."/>
            <person name="Oguiza J.A."/>
            <person name="Park J."/>
            <person name="Pisabarro A.G."/>
            <person name="Riley R."/>
            <person name="Rosling A."/>
            <person name="Salamov A."/>
            <person name="Schmidt O."/>
            <person name="Schmutz J."/>
            <person name="Skrede I."/>
            <person name="Stenlid J."/>
            <person name="Wiebenga A."/>
            <person name="Xie X."/>
            <person name="Kues U."/>
            <person name="Hibbett D.S."/>
            <person name="Hoffmeister D."/>
            <person name="Hogberg N."/>
            <person name="Martin F."/>
            <person name="Grigoriev I.V."/>
            <person name="Watkinson S.C."/>
        </authorList>
    </citation>
    <scope>NUCLEOTIDE SEQUENCE</scope>
    <source>
        <strain evidence="5">S7.9</strain>
    </source>
</reference>
<evidence type="ECO:0000313" key="5">
    <source>
        <dbReference type="EMBL" id="EGO21934.1"/>
    </source>
</evidence>
<dbReference type="InterPro" id="IPR033121">
    <property type="entry name" value="PEPTIDASE_A1"/>
</dbReference>
<dbReference type="Pfam" id="PF00026">
    <property type="entry name" value="Asp"/>
    <property type="match status" value="2"/>
</dbReference>
<dbReference type="InterPro" id="IPR001461">
    <property type="entry name" value="Aspartic_peptidase_A1"/>
</dbReference>
<feature type="signal peptide" evidence="3">
    <location>
        <begin position="1"/>
        <end position="18"/>
    </location>
</feature>
<accession>F8P5P7</accession>
<keyword evidence="3" id="KW-0732">Signal</keyword>
<dbReference type="InterPro" id="IPR034164">
    <property type="entry name" value="Pepsin-like_dom"/>
</dbReference>
<evidence type="ECO:0000256" key="2">
    <source>
        <dbReference type="PIRSR" id="PIRSR601461-2"/>
    </source>
</evidence>
<name>F8P5P7_SERL9</name>
<dbReference type="GO" id="GO:0004190">
    <property type="term" value="F:aspartic-type endopeptidase activity"/>
    <property type="evidence" value="ECO:0007669"/>
    <property type="project" value="InterPro"/>
</dbReference>
<dbReference type="RefSeq" id="XP_007321720.1">
    <property type="nucleotide sequence ID" value="XM_007321658.1"/>
</dbReference>
<protein>
    <recommendedName>
        <fullName evidence="4">Peptidase A1 domain-containing protein</fullName>
    </recommendedName>
</protein>
<dbReference type="PANTHER" id="PTHR47966">
    <property type="entry name" value="BETA-SITE APP-CLEAVING ENZYME, ISOFORM A-RELATED"/>
    <property type="match status" value="1"/>
</dbReference>
<dbReference type="GeneID" id="18812883"/>
<keyword evidence="2" id="KW-1015">Disulfide bond</keyword>
<evidence type="ECO:0000256" key="1">
    <source>
        <dbReference type="ARBA" id="ARBA00007447"/>
    </source>
</evidence>
<feature type="domain" description="Peptidase A1" evidence="4">
    <location>
        <begin position="89"/>
        <end position="371"/>
    </location>
</feature>
<dbReference type="Gene3D" id="2.40.70.10">
    <property type="entry name" value="Acid Proteases"/>
    <property type="match status" value="2"/>
</dbReference>
<organism>
    <name type="scientific">Serpula lacrymans var. lacrymans (strain S7.9)</name>
    <name type="common">Dry rot fungus</name>
    <dbReference type="NCBI Taxonomy" id="578457"/>
    <lineage>
        <taxon>Eukaryota</taxon>
        <taxon>Fungi</taxon>
        <taxon>Dikarya</taxon>
        <taxon>Basidiomycota</taxon>
        <taxon>Agaricomycotina</taxon>
        <taxon>Agaricomycetes</taxon>
        <taxon>Agaricomycetidae</taxon>
        <taxon>Boletales</taxon>
        <taxon>Coniophorineae</taxon>
        <taxon>Serpulaceae</taxon>
        <taxon>Serpula</taxon>
    </lineage>
</organism>
<dbReference type="AlphaFoldDB" id="F8P5P7"/>
<feature type="chain" id="PRO_5003376302" description="Peptidase A1 domain-containing protein" evidence="3">
    <location>
        <begin position="19"/>
        <end position="374"/>
    </location>
</feature>
<dbReference type="PRINTS" id="PR00792">
    <property type="entry name" value="PEPSIN"/>
</dbReference>
<dbReference type="EMBL" id="GL945438">
    <property type="protein sequence ID" value="EGO21934.1"/>
    <property type="molecule type" value="Genomic_DNA"/>
</dbReference>
<dbReference type="HOGENOM" id="CLU_013253_1_4_1"/>
<evidence type="ECO:0000256" key="3">
    <source>
        <dbReference type="SAM" id="SignalP"/>
    </source>
</evidence>
<comment type="similarity">
    <text evidence="1">Belongs to the peptidase A1 family.</text>
</comment>
<evidence type="ECO:0000259" key="4">
    <source>
        <dbReference type="PROSITE" id="PS51767"/>
    </source>
</evidence>
<dbReference type="PANTHER" id="PTHR47966:SF51">
    <property type="entry name" value="BETA-SITE APP-CLEAVING ENZYME, ISOFORM A-RELATED"/>
    <property type="match status" value="1"/>
</dbReference>
<dbReference type="SUPFAM" id="SSF50630">
    <property type="entry name" value="Acid proteases"/>
    <property type="match status" value="1"/>
</dbReference>
<dbReference type="PROSITE" id="PS51767">
    <property type="entry name" value="PEPTIDASE_A1"/>
    <property type="match status" value="1"/>
</dbReference>